<sequence>MKWTKVEISTRSRTEFVDITNKVSDELKKTGVLNGTCNVYMPHTTAGLTINENADPDVTRDLLAGLTRLVPVRGDYRHAEGNSDAHIKASLMGFSLMVPVIDGHLALGTWQGIYFCEFDGPRNRQVLVGVSGE</sequence>
<reference evidence="2 3" key="1">
    <citation type="submission" date="2018-05" db="EMBL/GenBank/DDBJ databases">
        <title>Draft genome of Methanospirillum lacunae Ki8-1.</title>
        <authorList>
            <person name="Dueholm M.S."/>
            <person name="Nielsen P.H."/>
            <person name="Bakmann L.F."/>
            <person name="Otzen D.E."/>
        </authorList>
    </citation>
    <scope>NUCLEOTIDE SEQUENCE [LARGE SCALE GENOMIC DNA]</scope>
    <source>
        <strain evidence="2 3">Ki8-1</strain>
    </source>
</reference>
<dbReference type="InterPro" id="IPR035917">
    <property type="entry name" value="YjbQ-like_sf"/>
</dbReference>
<dbReference type="PANTHER" id="PTHR30615:SF8">
    <property type="entry name" value="UPF0047 PROTEIN C4A8.02C"/>
    <property type="match status" value="1"/>
</dbReference>
<dbReference type="NCBIfam" id="TIGR00149">
    <property type="entry name" value="TIGR00149_YjbQ"/>
    <property type="match status" value="1"/>
</dbReference>
<dbReference type="EMBL" id="QGMY01000024">
    <property type="protein sequence ID" value="PWR69614.1"/>
    <property type="molecule type" value="Genomic_DNA"/>
</dbReference>
<gene>
    <name evidence="2" type="ORF">DK846_17315</name>
</gene>
<dbReference type="PROSITE" id="PS01314">
    <property type="entry name" value="UPF0047"/>
    <property type="match status" value="1"/>
</dbReference>
<evidence type="ECO:0000256" key="1">
    <source>
        <dbReference type="ARBA" id="ARBA00005534"/>
    </source>
</evidence>
<dbReference type="PIRSF" id="PIRSF004681">
    <property type="entry name" value="UCP004681"/>
    <property type="match status" value="1"/>
</dbReference>
<organism evidence="2 3">
    <name type="scientific">Methanospirillum lacunae</name>
    <dbReference type="NCBI Taxonomy" id="668570"/>
    <lineage>
        <taxon>Archaea</taxon>
        <taxon>Methanobacteriati</taxon>
        <taxon>Methanobacteriota</taxon>
        <taxon>Stenosarchaea group</taxon>
        <taxon>Methanomicrobia</taxon>
        <taxon>Methanomicrobiales</taxon>
        <taxon>Methanospirillaceae</taxon>
        <taxon>Methanospirillum</taxon>
    </lineage>
</organism>
<protein>
    <recommendedName>
        <fullName evidence="4">YjbQ family protein</fullName>
    </recommendedName>
</protein>
<dbReference type="AlphaFoldDB" id="A0A2V2MMX9"/>
<evidence type="ECO:0008006" key="4">
    <source>
        <dbReference type="Google" id="ProtNLM"/>
    </source>
</evidence>
<comment type="similarity">
    <text evidence="1">Belongs to the UPF0047 family.</text>
</comment>
<accession>A0A2V2MMX9</accession>
<dbReference type="RefSeq" id="WP_109970261.1">
    <property type="nucleotide sequence ID" value="NZ_CP176093.1"/>
</dbReference>
<name>A0A2V2MMX9_9EURY</name>
<evidence type="ECO:0000313" key="3">
    <source>
        <dbReference type="Proteomes" id="UP000245657"/>
    </source>
</evidence>
<comment type="caution">
    <text evidence="2">The sequence shown here is derived from an EMBL/GenBank/DDBJ whole genome shotgun (WGS) entry which is preliminary data.</text>
</comment>
<proteinExistence type="inferred from homology"/>
<evidence type="ECO:0000313" key="2">
    <source>
        <dbReference type="EMBL" id="PWR69614.1"/>
    </source>
</evidence>
<dbReference type="SUPFAM" id="SSF111038">
    <property type="entry name" value="YjbQ-like"/>
    <property type="match status" value="1"/>
</dbReference>
<dbReference type="PANTHER" id="PTHR30615">
    <property type="entry name" value="UNCHARACTERIZED PROTEIN YJBQ-RELATED"/>
    <property type="match status" value="1"/>
</dbReference>
<dbReference type="GeneID" id="97547622"/>
<dbReference type="Pfam" id="PF01894">
    <property type="entry name" value="YjbQ"/>
    <property type="match status" value="1"/>
</dbReference>
<dbReference type="InterPro" id="IPR001602">
    <property type="entry name" value="UPF0047_YjbQ-like"/>
</dbReference>
<dbReference type="OrthoDB" id="6663at2157"/>
<dbReference type="Proteomes" id="UP000245657">
    <property type="component" value="Unassembled WGS sequence"/>
</dbReference>
<keyword evidence="3" id="KW-1185">Reference proteome</keyword>
<dbReference type="Gene3D" id="2.60.120.460">
    <property type="entry name" value="YjbQ-like"/>
    <property type="match status" value="1"/>
</dbReference>